<evidence type="ECO:0000313" key="6">
    <source>
        <dbReference type="Proteomes" id="UP000177122"/>
    </source>
</evidence>
<dbReference type="Gene3D" id="2.60.40.790">
    <property type="match status" value="1"/>
</dbReference>
<evidence type="ECO:0000259" key="3">
    <source>
        <dbReference type="PROSITE" id="PS01031"/>
    </source>
</evidence>
<evidence type="ECO:0000256" key="2">
    <source>
        <dbReference type="RuleBase" id="RU003616"/>
    </source>
</evidence>
<dbReference type="InterPro" id="IPR031107">
    <property type="entry name" value="Small_HSP"/>
</dbReference>
<sequence length="171" mass="18497">MSSFLQKLKGKGIGVSEDHAVSSANLPAKSEIPSGVTQLPVDVEQGDTEITIYAQVPGTEIKDIDVSIEGDNDVITIQGTSRRPEDLMPHMGEGSLPINQGVQSKDEEHDGFTLEECAWGKFFRQIILPQEVDAAAAQAKVKDGVLVLHLPLKGHSANKMRMHVERVDSAT</sequence>
<dbReference type="Pfam" id="PF00011">
    <property type="entry name" value="HSP20"/>
    <property type="match status" value="1"/>
</dbReference>
<evidence type="ECO:0000259" key="4">
    <source>
        <dbReference type="PROSITE" id="PS51203"/>
    </source>
</evidence>
<gene>
    <name evidence="5" type="ORF">A2845_05015</name>
</gene>
<feature type="domain" description="CS" evidence="4">
    <location>
        <begin position="36"/>
        <end position="168"/>
    </location>
</feature>
<dbReference type="Proteomes" id="UP000177122">
    <property type="component" value="Unassembled WGS sequence"/>
</dbReference>
<dbReference type="InterPro" id="IPR007052">
    <property type="entry name" value="CS_dom"/>
</dbReference>
<dbReference type="InterPro" id="IPR002068">
    <property type="entry name" value="A-crystallin/Hsp20_dom"/>
</dbReference>
<dbReference type="PROSITE" id="PS51203">
    <property type="entry name" value="CS"/>
    <property type="match status" value="1"/>
</dbReference>
<dbReference type="PROSITE" id="PS01031">
    <property type="entry name" value="SHSP"/>
    <property type="match status" value="1"/>
</dbReference>
<dbReference type="InterPro" id="IPR008978">
    <property type="entry name" value="HSP20-like_chaperone"/>
</dbReference>
<comment type="similarity">
    <text evidence="1 2">Belongs to the small heat shock protein (HSP20) family.</text>
</comment>
<evidence type="ECO:0000256" key="1">
    <source>
        <dbReference type="PROSITE-ProRule" id="PRU00285"/>
    </source>
</evidence>
<dbReference type="AlphaFoldDB" id="A0A1G2CTX7"/>
<evidence type="ECO:0000313" key="5">
    <source>
        <dbReference type="EMBL" id="OGZ04823.1"/>
    </source>
</evidence>
<feature type="domain" description="SHSP" evidence="3">
    <location>
        <begin position="32"/>
        <end position="167"/>
    </location>
</feature>
<dbReference type="SUPFAM" id="SSF49764">
    <property type="entry name" value="HSP20-like chaperones"/>
    <property type="match status" value="1"/>
</dbReference>
<comment type="caution">
    <text evidence="5">The sequence shown here is derived from an EMBL/GenBank/DDBJ whole genome shotgun (WGS) entry which is preliminary data.</text>
</comment>
<dbReference type="PANTHER" id="PTHR11527">
    <property type="entry name" value="HEAT-SHOCK PROTEIN 20 FAMILY MEMBER"/>
    <property type="match status" value="1"/>
</dbReference>
<proteinExistence type="inferred from homology"/>
<organism evidence="5 6">
    <name type="scientific">Candidatus Lloydbacteria bacterium RIFCSPHIGHO2_01_FULL_49_22</name>
    <dbReference type="NCBI Taxonomy" id="1798658"/>
    <lineage>
        <taxon>Bacteria</taxon>
        <taxon>Candidatus Lloydiibacteriota</taxon>
    </lineage>
</organism>
<name>A0A1G2CTX7_9BACT</name>
<dbReference type="EMBL" id="MHLI01000019">
    <property type="protein sequence ID" value="OGZ04823.1"/>
    <property type="molecule type" value="Genomic_DNA"/>
</dbReference>
<dbReference type="CDD" id="cd06464">
    <property type="entry name" value="ACD_sHsps-like"/>
    <property type="match status" value="1"/>
</dbReference>
<accession>A0A1G2CTX7</accession>
<reference evidence="5 6" key="1">
    <citation type="journal article" date="2016" name="Nat. Commun.">
        <title>Thousands of microbial genomes shed light on interconnected biogeochemical processes in an aquifer system.</title>
        <authorList>
            <person name="Anantharaman K."/>
            <person name="Brown C.T."/>
            <person name="Hug L.A."/>
            <person name="Sharon I."/>
            <person name="Castelle C.J."/>
            <person name="Probst A.J."/>
            <person name="Thomas B.C."/>
            <person name="Singh A."/>
            <person name="Wilkins M.J."/>
            <person name="Karaoz U."/>
            <person name="Brodie E.L."/>
            <person name="Williams K.H."/>
            <person name="Hubbard S.S."/>
            <person name="Banfield J.F."/>
        </authorList>
    </citation>
    <scope>NUCLEOTIDE SEQUENCE [LARGE SCALE GENOMIC DNA]</scope>
</reference>
<protein>
    <submittedName>
        <fullName evidence="5">Uncharacterized protein</fullName>
    </submittedName>
</protein>